<comment type="caution">
    <text evidence="14">The sequence shown here is derived from an EMBL/GenBank/DDBJ whole genome shotgun (WGS) entry which is preliminary data.</text>
</comment>
<comment type="catalytic activity">
    <reaction evidence="11">
        <text>(6R)-5,10-methylene-5,6,7,8-tetrahydrofolate + NADP(+) = (6R)-5,10-methenyltetrahydrofolate + NADPH</text>
        <dbReference type="Rhea" id="RHEA:22812"/>
        <dbReference type="ChEBI" id="CHEBI:15636"/>
        <dbReference type="ChEBI" id="CHEBI:57455"/>
        <dbReference type="ChEBI" id="CHEBI:57783"/>
        <dbReference type="ChEBI" id="CHEBI:58349"/>
        <dbReference type="EC" id="1.5.1.5"/>
    </reaction>
</comment>
<gene>
    <name evidence="11" type="primary">folD</name>
    <name evidence="14" type="ORF">IAD25_06125</name>
</gene>
<sequence>MAELLRGKAVSDSLSEKTSKKVNELKKRGIFPTLAIVRLGENPEDMAYERGAVKRAFELGITVRQFVYDAKISQRELVDEIVKLNDDEHIHGVLIFRPLPSHIDERVVCEVLAPEKDVDGITAGSMAGVFMDRDTGFPPCTAEACMELLEHYGCELEGKRMAVIGRSLVIGRPVAMMSMRKNATVTICHSRTREEDLRSIASTADIVIAAVGKSRMIKKDILGKNQIIVDVGINVDDDGRMCGDVDFDNAATAAAAITPVPGGVGSVTTAVLMKHVVEAAEK</sequence>
<keyword evidence="8 11" id="KW-0368">Histidine biosynthesis</keyword>
<dbReference type="GO" id="GO:0035999">
    <property type="term" value="P:tetrahydrofolate interconversion"/>
    <property type="evidence" value="ECO:0007669"/>
    <property type="project" value="UniProtKB-UniRule"/>
</dbReference>
<evidence type="ECO:0000313" key="14">
    <source>
        <dbReference type="EMBL" id="HIU96276.1"/>
    </source>
</evidence>
<dbReference type="AlphaFoldDB" id="A0A9D1N7D5"/>
<feature type="domain" description="Tetrahydrofolate dehydrogenase/cyclohydrolase catalytic" evidence="12">
    <location>
        <begin position="5"/>
        <end position="119"/>
    </location>
</feature>
<reference evidence="14" key="2">
    <citation type="journal article" date="2021" name="PeerJ">
        <title>Extensive microbial diversity within the chicken gut microbiome revealed by metagenomics and culture.</title>
        <authorList>
            <person name="Gilroy R."/>
            <person name="Ravi A."/>
            <person name="Getino M."/>
            <person name="Pursley I."/>
            <person name="Horton D.L."/>
            <person name="Alikhan N.F."/>
            <person name="Baker D."/>
            <person name="Gharbi K."/>
            <person name="Hall N."/>
            <person name="Watson M."/>
            <person name="Adriaenssens E.M."/>
            <person name="Foster-Nyarko E."/>
            <person name="Jarju S."/>
            <person name="Secka A."/>
            <person name="Antonio M."/>
            <person name="Oren A."/>
            <person name="Chaudhuri R.R."/>
            <person name="La Ragione R."/>
            <person name="Hildebrand F."/>
            <person name="Pallen M.J."/>
        </authorList>
    </citation>
    <scope>NUCLEOTIDE SEQUENCE</scope>
    <source>
        <strain evidence="14">ChiSjej4B22-8349</strain>
    </source>
</reference>
<keyword evidence="2 11" id="KW-0554">One-carbon metabolism</keyword>
<evidence type="ECO:0000256" key="7">
    <source>
        <dbReference type="ARBA" id="ARBA00023002"/>
    </source>
</evidence>
<dbReference type="PANTHER" id="PTHR48099">
    <property type="entry name" value="C-1-TETRAHYDROFOLATE SYNTHASE, CYTOPLASMIC-RELATED"/>
    <property type="match status" value="1"/>
</dbReference>
<comment type="catalytic activity">
    <reaction evidence="11">
        <text>(6R)-5,10-methenyltetrahydrofolate + H2O = (6R)-10-formyltetrahydrofolate + H(+)</text>
        <dbReference type="Rhea" id="RHEA:23700"/>
        <dbReference type="ChEBI" id="CHEBI:15377"/>
        <dbReference type="ChEBI" id="CHEBI:15378"/>
        <dbReference type="ChEBI" id="CHEBI:57455"/>
        <dbReference type="ChEBI" id="CHEBI:195366"/>
        <dbReference type="EC" id="3.5.4.9"/>
    </reaction>
</comment>
<comment type="similarity">
    <text evidence="11">Belongs to the tetrahydrofolate dehydrogenase/cyclohydrolase family.</text>
</comment>
<dbReference type="Proteomes" id="UP000824130">
    <property type="component" value="Unassembled WGS sequence"/>
</dbReference>
<protein>
    <recommendedName>
        <fullName evidence="11">Bifunctional protein FolD</fullName>
    </recommendedName>
    <domain>
        <recommendedName>
            <fullName evidence="11">Methylenetetrahydrofolate dehydrogenase</fullName>
            <ecNumber evidence="11">1.5.1.5</ecNumber>
        </recommendedName>
    </domain>
    <domain>
        <recommendedName>
            <fullName evidence="11">Methenyltetrahydrofolate cyclohydrolase</fullName>
            <ecNumber evidence="11">3.5.4.9</ecNumber>
        </recommendedName>
    </domain>
</protein>
<dbReference type="InterPro" id="IPR020630">
    <property type="entry name" value="THF_DH/CycHdrlase_cat_dom"/>
</dbReference>
<evidence type="ECO:0000256" key="9">
    <source>
        <dbReference type="ARBA" id="ARBA00023167"/>
    </source>
</evidence>
<dbReference type="Gene3D" id="3.40.50.10860">
    <property type="entry name" value="Leucine Dehydrogenase, chain A, domain 1"/>
    <property type="match status" value="1"/>
</dbReference>
<evidence type="ECO:0000256" key="2">
    <source>
        <dbReference type="ARBA" id="ARBA00022563"/>
    </source>
</evidence>
<keyword evidence="7 11" id="KW-0560">Oxidoreductase</keyword>
<dbReference type="Gene3D" id="3.40.50.720">
    <property type="entry name" value="NAD(P)-binding Rossmann-like Domain"/>
    <property type="match status" value="1"/>
</dbReference>
<keyword evidence="5 11" id="KW-0378">Hydrolase</keyword>
<evidence type="ECO:0000256" key="8">
    <source>
        <dbReference type="ARBA" id="ARBA00023102"/>
    </source>
</evidence>
<dbReference type="SUPFAM" id="SSF53223">
    <property type="entry name" value="Aminoacid dehydrogenase-like, N-terminal domain"/>
    <property type="match status" value="1"/>
</dbReference>
<reference evidence="14" key="1">
    <citation type="submission" date="2020-10" db="EMBL/GenBank/DDBJ databases">
        <authorList>
            <person name="Gilroy R."/>
        </authorList>
    </citation>
    <scope>NUCLEOTIDE SEQUENCE</scope>
    <source>
        <strain evidence="14">ChiSjej4B22-8349</strain>
    </source>
</reference>
<dbReference type="GO" id="GO:0004488">
    <property type="term" value="F:methylenetetrahydrofolate dehydrogenase (NADP+) activity"/>
    <property type="evidence" value="ECO:0007669"/>
    <property type="project" value="UniProtKB-UniRule"/>
</dbReference>
<evidence type="ECO:0000256" key="5">
    <source>
        <dbReference type="ARBA" id="ARBA00022801"/>
    </source>
</evidence>
<evidence type="ECO:0000259" key="12">
    <source>
        <dbReference type="Pfam" id="PF00763"/>
    </source>
</evidence>
<dbReference type="CDD" id="cd01080">
    <property type="entry name" value="NAD_bind_m-THF_DH_Cyclohyd"/>
    <property type="match status" value="1"/>
</dbReference>
<dbReference type="PRINTS" id="PR00085">
    <property type="entry name" value="THFDHDRGNASE"/>
</dbReference>
<dbReference type="Pfam" id="PF00763">
    <property type="entry name" value="THF_DHG_CYH"/>
    <property type="match status" value="1"/>
</dbReference>
<evidence type="ECO:0000313" key="15">
    <source>
        <dbReference type="Proteomes" id="UP000824130"/>
    </source>
</evidence>
<dbReference type="EC" id="1.5.1.5" evidence="11"/>
<dbReference type="InterPro" id="IPR046346">
    <property type="entry name" value="Aminoacid_DH-like_N_sf"/>
</dbReference>
<dbReference type="InterPro" id="IPR036291">
    <property type="entry name" value="NAD(P)-bd_dom_sf"/>
</dbReference>
<dbReference type="Pfam" id="PF02882">
    <property type="entry name" value="THF_DHG_CYH_C"/>
    <property type="match status" value="1"/>
</dbReference>
<dbReference type="FunFam" id="3.40.50.720:FF:000094">
    <property type="entry name" value="Bifunctional protein FolD"/>
    <property type="match status" value="1"/>
</dbReference>
<dbReference type="SUPFAM" id="SSF51735">
    <property type="entry name" value="NAD(P)-binding Rossmann-fold domains"/>
    <property type="match status" value="1"/>
</dbReference>
<keyword evidence="10 11" id="KW-0511">Multifunctional enzyme</keyword>
<accession>A0A9D1N7D5</accession>
<keyword evidence="3 11" id="KW-0028">Amino-acid biosynthesis</keyword>
<comment type="pathway">
    <text evidence="1 11">One-carbon metabolism; tetrahydrofolate interconversion.</text>
</comment>
<evidence type="ECO:0000256" key="10">
    <source>
        <dbReference type="ARBA" id="ARBA00023268"/>
    </source>
</evidence>
<evidence type="ECO:0000259" key="13">
    <source>
        <dbReference type="Pfam" id="PF02882"/>
    </source>
</evidence>
<keyword evidence="6 11" id="KW-0521">NADP</keyword>
<name>A0A9D1N7D5_9FIRM</name>
<dbReference type="GO" id="GO:0006164">
    <property type="term" value="P:purine nucleotide biosynthetic process"/>
    <property type="evidence" value="ECO:0007669"/>
    <property type="project" value="UniProtKB-KW"/>
</dbReference>
<dbReference type="PANTHER" id="PTHR48099:SF5">
    <property type="entry name" value="C-1-TETRAHYDROFOLATE SYNTHASE, CYTOPLASMIC"/>
    <property type="match status" value="1"/>
</dbReference>
<comment type="caution">
    <text evidence="11">Lacks conserved residue(s) required for the propagation of feature annotation.</text>
</comment>
<dbReference type="GO" id="GO:0009086">
    <property type="term" value="P:methionine biosynthetic process"/>
    <property type="evidence" value="ECO:0007669"/>
    <property type="project" value="UniProtKB-KW"/>
</dbReference>
<dbReference type="GO" id="GO:0000105">
    <property type="term" value="P:L-histidine biosynthetic process"/>
    <property type="evidence" value="ECO:0007669"/>
    <property type="project" value="UniProtKB-KW"/>
</dbReference>
<evidence type="ECO:0000256" key="1">
    <source>
        <dbReference type="ARBA" id="ARBA00004777"/>
    </source>
</evidence>
<dbReference type="InterPro" id="IPR020631">
    <property type="entry name" value="THF_DH/CycHdrlase_NAD-bd_dom"/>
</dbReference>
<proteinExistence type="inferred from homology"/>
<dbReference type="GO" id="GO:0004477">
    <property type="term" value="F:methenyltetrahydrofolate cyclohydrolase activity"/>
    <property type="evidence" value="ECO:0007669"/>
    <property type="project" value="UniProtKB-UniRule"/>
</dbReference>
<keyword evidence="4 11" id="KW-0658">Purine biosynthesis</keyword>
<feature type="binding site" evidence="11">
    <location>
        <begin position="165"/>
        <end position="167"/>
    </location>
    <ligand>
        <name>NADP(+)</name>
        <dbReference type="ChEBI" id="CHEBI:58349"/>
    </ligand>
</feature>
<evidence type="ECO:0000256" key="11">
    <source>
        <dbReference type="HAMAP-Rule" id="MF_01576"/>
    </source>
</evidence>
<comment type="function">
    <text evidence="11">Catalyzes the oxidation of 5,10-methylenetetrahydrofolate to 5,10-methenyltetrahydrofolate and then the hydrolysis of 5,10-methenyltetrahydrofolate to 10-formyltetrahydrofolate.</text>
</comment>
<evidence type="ECO:0000256" key="4">
    <source>
        <dbReference type="ARBA" id="ARBA00022755"/>
    </source>
</evidence>
<organism evidence="14 15">
    <name type="scientific">Candidatus Allocopromorpha excrementipullorum</name>
    <dbReference type="NCBI Taxonomy" id="2840743"/>
    <lineage>
        <taxon>Bacteria</taxon>
        <taxon>Bacillati</taxon>
        <taxon>Bacillota</taxon>
        <taxon>Clostridia</taxon>
        <taxon>Eubacteriales</taxon>
        <taxon>Eubacteriaceae</taxon>
        <taxon>Eubacteriaceae incertae sedis</taxon>
        <taxon>Candidatus Allocopromorpha</taxon>
    </lineage>
</organism>
<dbReference type="EC" id="3.5.4.9" evidence="11"/>
<dbReference type="HAMAP" id="MF_01576">
    <property type="entry name" value="THF_DHG_CYH"/>
    <property type="match status" value="1"/>
</dbReference>
<evidence type="ECO:0000256" key="3">
    <source>
        <dbReference type="ARBA" id="ARBA00022605"/>
    </source>
</evidence>
<evidence type="ECO:0000256" key="6">
    <source>
        <dbReference type="ARBA" id="ARBA00022857"/>
    </source>
</evidence>
<comment type="subunit">
    <text evidence="11">Homodimer.</text>
</comment>
<dbReference type="InterPro" id="IPR000672">
    <property type="entry name" value="THF_DH/CycHdrlase"/>
</dbReference>
<feature type="domain" description="Tetrahydrofolate dehydrogenase/cyclohydrolase NAD(P)-binding" evidence="13">
    <location>
        <begin position="139"/>
        <end position="281"/>
    </location>
</feature>
<dbReference type="GO" id="GO:0005829">
    <property type="term" value="C:cytosol"/>
    <property type="evidence" value="ECO:0007669"/>
    <property type="project" value="TreeGrafter"/>
</dbReference>
<keyword evidence="9 11" id="KW-0486">Methionine biosynthesis</keyword>
<dbReference type="EMBL" id="DVOB01000133">
    <property type="protein sequence ID" value="HIU96276.1"/>
    <property type="molecule type" value="Genomic_DNA"/>
</dbReference>
<feature type="binding site" evidence="11">
    <location>
        <position position="233"/>
    </location>
    <ligand>
        <name>NADP(+)</name>
        <dbReference type="ChEBI" id="CHEBI:58349"/>
    </ligand>
</feature>